<dbReference type="AlphaFoldDB" id="A0A923SDJ4"/>
<sequence length="112" mass="12112">MTTATQADRYRARMLRGLVRALDDEEAHLRRHRRMAGACSVAGALVFTLALFAAAAGSDAAGPWLVVAGAVGGVFLGLALFYHSSVEQWPVNREFLDVDAIREAARRQAEAQ</sequence>
<protein>
    <submittedName>
        <fullName evidence="2">Uncharacterized protein</fullName>
    </submittedName>
</protein>
<feature type="transmembrane region" description="Helical" evidence="1">
    <location>
        <begin position="35"/>
        <end position="55"/>
    </location>
</feature>
<keyword evidence="3" id="KW-1185">Reference proteome</keyword>
<gene>
    <name evidence="2" type="ORF">H8N03_24395</name>
</gene>
<organism evidence="2 3">
    <name type="scientific">Ramlibacter cellulosilyticus</name>
    <dbReference type="NCBI Taxonomy" id="2764187"/>
    <lineage>
        <taxon>Bacteria</taxon>
        <taxon>Pseudomonadati</taxon>
        <taxon>Pseudomonadota</taxon>
        <taxon>Betaproteobacteria</taxon>
        <taxon>Burkholderiales</taxon>
        <taxon>Comamonadaceae</taxon>
        <taxon>Ramlibacter</taxon>
    </lineage>
</organism>
<accession>A0A923SDJ4</accession>
<keyword evidence="1" id="KW-1133">Transmembrane helix</keyword>
<keyword evidence="1" id="KW-0812">Transmembrane</keyword>
<dbReference type="RefSeq" id="WP_187078842.1">
    <property type="nucleotide sequence ID" value="NZ_JACORT010000014.1"/>
</dbReference>
<reference evidence="2" key="1">
    <citation type="submission" date="2020-08" db="EMBL/GenBank/DDBJ databases">
        <title>Ramlibacter sp. USB13 16S ribosomal RNA gene genome sequencing and assembly.</title>
        <authorList>
            <person name="Kang M."/>
        </authorList>
    </citation>
    <scope>NUCLEOTIDE SEQUENCE</scope>
    <source>
        <strain evidence="2">USB13</strain>
    </source>
</reference>
<feature type="transmembrane region" description="Helical" evidence="1">
    <location>
        <begin position="61"/>
        <end position="82"/>
    </location>
</feature>
<dbReference type="EMBL" id="JACORT010000014">
    <property type="protein sequence ID" value="MBC5786101.1"/>
    <property type="molecule type" value="Genomic_DNA"/>
</dbReference>
<comment type="caution">
    <text evidence="2">The sequence shown here is derived from an EMBL/GenBank/DDBJ whole genome shotgun (WGS) entry which is preliminary data.</text>
</comment>
<dbReference type="Proteomes" id="UP000608513">
    <property type="component" value="Unassembled WGS sequence"/>
</dbReference>
<evidence type="ECO:0000256" key="1">
    <source>
        <dbReference type="SAM" id="Phobius"/>
    </source>
</evidence>
<keyword evidence="1" id="KW-0472">Membrane</keyword>
<name>A0A923SDJ4_9BURK</name>
<evidence type="ECO:0000313" key="2">
    <source>
        <dbReference type="EMBL" id="MBC5786101.1"/>
    </source>
</evidence>
<evidence type="ECO:0000313" key="3">
    <source>
        <dbReference type="Proteomes" id="UP000608513"/>
    </source>
</evidence>
<proteinExistence type="predicted"/>